<dbReference type="InterPro" id="IPR001017">
    <property type="entry name" value="DH_E1"/>
</dbReference>
<dbReference type="EC" id="1.2.4.4" evidence="9"/>
<keyword evidence="5" id="KW-0809">Transit peptide</keyword>
<proteinExistence type="inferred from homology"/>
<evidence type="ECO:0000256" key="9">
    <source>
        <dbReference type="RuleBase" id="RU365014"/>
    </source>
</evidence>
<gene>
    <name evidence="11" type="ORF">LOD99_1984</name>
</gene>
<accession>A0AAV7K348</accession>
<dbReference type="GO" id="GO:0005759">
    <property type="term" value="C:mitochondrial matrix"/>
    <property type="evidence" value="ECO:0007669"/>
    <property type="project" value="UniProtKB-SubCell"/>
</dbReference>
<evidence type="ECO:0000256" key="7">
    <source>
        <dbReference type="ARBA" id="ARBA00023002"/>
    </source>
</evidence>
<comment type="caution">
    <text evidence="11">The sequence shown here is derived from an EMBL/GenBank/DDBJ whole genome shotgun (WGS) entry which is preliminary data.</text>
</comment>
<dbReference type="Pfam" id="PF00676">
    <property type="entry name" value="E1_dh"/>
    <property type="match status" value="1"/>
</dbReference>
<dbReference type="PANTHER" id="PTHR43380">
    <property type="entry name" value="2-OXOISOVALERATE DEHYDROGENASE SUBUNIT ALPHA, MITOCHONDRIAL"/>
    <property type="match status" value="1"/>
</dbReference>
<comment type="function">
    <text evidence="9">The branched-chain alpha-keto dehydrogenase complex catalyzes the overall conversion of alpha-keto acids to acyl-CoA and CO(2). It contains multiple copies of three enzymatic components: branched-chain alpha-keto acid decarboxylase (E1), lipoamide acyltransferase (E2) and lipoamide dehydrogenase (E3).</text>
</comment>
<dbReference type="PANTHER" id="PTHR43380:SF1">
    <property type="entry name" value="2-OXOISOVALERATE DEHYDROGENASE SUBUNIT ALPHA, MITOCHONDRIAL"/>
    <property type="match status" value="1"/>
</dbReference>
<dbReference type="InterPro" id="IPR050771">
    <property type="entry name" value="Alpha-ketoacid_DH_E1_comp"/>
</dbReference>
<comment type="subcellular location">
    <subcellularLocation>
        <location evidence="2">Mitochondrion matrix</location>
    </subcellularLocation>
</comment>
<evidence type="ECO:0000313" key="12">
    <source>
        <dbReference type="Proteomes" id="UP001165289"/>
    </source>
</evidence>
<dbReference type="Gene3D" id="3.40.50.970">
    <property type="match status" value="1"/>
</dbReference>
<evidence type="ECO:0000256" key="6">
    <source>
        <dbReference type="ARBA" id="ARBA00022958"/>
    </source>
</evidence>
<dbReference type="GO" id="GO:0009083">
    <property type="term" value="P:branched-chain amino acid catabolic process"/>
    <property type="evidence" value="ECO:0007669"/>
    <property type="project" value="TreeGrafter"/>
</dbReference>
<dbReference type="FunFam" id="3.40.50.970:FF:000015">
    <property type="entry name" value="2-oxoisovalerate dehydrogenase subunit alpha"/>
    <property type="match status" value="1"/>
</dbReference>
<dbReference type="GO" id="GO:0003863">
    <property type="term" value="F:branched-chain 2-oxo acid dehydrogenase activity"/>
    <property type="evidence" value="ECO:0007669"/>
    <property type="project" value="UniProtKB-EC"/>
</dbReference>
<keyword evidence="9" id="KW-0786">Thiamine pyrophosphate</keyword>
<keyword evidence="4" id="KW-0479">Metal-binding</keyword>
<evidence type="ECO:0000256" key="8">
    <source>
        <dbReference type="ARBA" id="ARBA00023128"/>
    </source>
</evidence>
<evidence type="ECO:0000259" key="10">
    <source>
        <dbReference type="Pfam" id="PF00676"/>
    </source>
</evidence>
<dbReference type="Proteomes" id="UP001165289">
    <property type="component" value="Unassembled WGS sequence"/>
</dbReference>
<comment type="similarity">
    <text evidence="3 9">Belongs to the BCKDHA family.</text>
</comment>
<comment type="cofactor">
    <cofactor evidence="1 9">
        <name>thiamine diphosphate</name>
        <dbReference type="ChEBI" id="CHEBI:58937"/>
    </cofactor>
</comment>
<keyword evidence="8" id="KW-0496">Mitochondrion</keyword>
<sequence>MSRFLVNHLSAMSRLCRVTVLRPLLTPSTTQVRFQTTDIKHRDRLIQKELGIARYVGMKTVYSADIETCTVVPNHTPLPVYQVLDNEGCVHDTDQLSLSNQEVLDIYKQMVTLTLMDKLLYDAQRHGRISFYMACTGEEAIHFGSSAGLSHEDMVYAQYREAGVLMYRGFSPEECMNQCTGNVLDLGKARQMPVHYGSRKLNYQHISSPLGTQIPQAPGTAYAFKLQGANKCVCVFFGDGSASEGDCHAAMNFATTLQCPVLFFCRNNGYAISTPATEQYAGDGIAMRAIGYGMEAVRVDGNDLFAVYNAVKHYRERAVTENAPFLIEAMTYRVGHHSTSDDWKAYRYENEVHELGLNSCPVKRVKLFLIKQGLWTSEEDEDFIQQTRSTLIQTLEKAERQPKPGLDSLFTDVYDKIPSNLIDQRNEITNHIRKYPNEYPKHYQ</sequence>
<dbReference type="AlphaFoldDB" id="A0AAV7K348"/>
<protein>
    <recommendedName>
        <fullName evidence="9">2-oxoisovalerate dehydrogenase subunit alpha</fullName>
        <ecNumber evidence="9">1.2.4.4</ecNumber>
    </recommendedName>
    <alternativeName>
        <fullName evidence="9">Branched-chain alpha-keto acid dehydrogenase E1 component alpha chain</fullName>
    </alternativeName>
</protein>
<evidence type="ECO:0000256" key="1">
    <source>
        <dbReference type="ARBA" id="ARBA00001964"/>
    </source>
</evidence>
<keyword evidence="7 9" id="KW-0560">Oxidoreductase</keyword>
<dbReference type="GO" id="GO:0046872">
    <property type="term" value="F:metal ion binding"/>
    <property type="evidence" value="ECO:0007669"/>
    <property type="project" value="UniProtKB-KW"/>
</dbReference>
<dbReference type="CDD" id="cd02000">
    <property type="entry name" value="TPP_E1_PDC_ADC_BCADC"/>
    <property type="match status" value="1"/>
</dbReference>
<keyword evidence="12" id="KW-1185">Reference proteome</keyword>
<comment type="catalytic activity">
    <reaction evidence="9">
        <text>N(6)-[(R)-lipoyl]-L-lysyl-[protein] + 3-methyl-2-oxobutanoate + H(+) = N(6)-[(R)-S(8)-2-methylpropanoyldihydrolipoyl]-L-lysyl-[protein] + CO2</text>
        <dbReference type="Rhea" id="RHEA:13457"/>
        <dbReference type="Rhea" id="RHEA-COMP:10474"/>
        <dbReference type="Rhea" id="RHEA-COMP:10497"/>
        <dbReference type="ChEBI" id="CHEBI:11851"/>
        <dbReference type="ChEBI" id="CHEBI:15378"/>
        <dbReference type="ChEBI" id="CHEBI:16526"/>
        <dbReference type="ChEBI" id="CHEBI:83099"/>
        <dbReference type="ChEBI" id="CHEBI:83142"/>
        <dbReference type="EC" id="1.2.4.4"/>
    </reaction>
</comment>
<organism evidence="11 12">
    <name type="scientific">Oopsacas minuta</name>
    <dbReference type="NCBI Taxonomy" id="111878"/>
    <lineage>
        <taxon>Eukaryota</taxon>
        <taxon>Metazoa</taxon>
        <taxon>Porifera</taxon>
        <taxon>Hexactinellida</taxon>
        <taxon>Hexasterophora</taxon>
        <taxon>Lyssacinosida</taxon>
        <taxon>Leucopsacidae</taxon>
        <taxon>Oopsacas</taxon>
    </lineage>
</organism>
<keyword evidence="6" id="KW-0630">Potassium</keyword>
<name>A0AAV7K348_9METZ</name>
<reference evidence="11 12" key="1">
    <citation type="journal article" date="2023" name="BMC Biol.">
        <title>The compact genome of the sponge Oopsacas minuta (Hexactinellida) is lacking key metazoan core genes.</title>
        <authorList>
            <person name="Santini S."/>
            <person name="Schenkelaars Q."/>
            <person name="Jourda C."/>
            <person name="Duchesne M."/>
            <person name="Belahbib H."/>
            <person name="Rocher C."/>
            <person name="Selva M."/>
            <person name="Riesgo A."/>
            <person name="Vervoort M."/>
            <person name="Leys S.P."/>
            <person name="Kodjabachian L."/>
            <person name="Le Bivic A."/>
            <person name="Borchiellini C."/>
            <person name="Claverie J.M."/>
            <person name="Renard E."/>
        </authorList>
    </citation>
    <scope>NUCLEOTIDE SEQUENCE [LARGE SCALE GENOMIC DNA]</scope>
    <source>
        <strain evidence="11">SPO-2</strain>
    </source>
</reference>
<evidence type="ECO:0000256" key="5">
    <source>
        <dbReference type="ARBA" id="ARBA00022946"/>
    </source>
</evidence>
<dbReference type="EMBL" id="JAKMXF010000188">
    <property type="protein sequence ID" value="KAI6655485.1"/>
    <property type="molecule type" value="Genomic_DNA"/>
</dbReference>
<feature type="domain" description="Dehydrogenase E1 component" evidence="10">
    <location>
        <begin position="108"/>
        <end position="405"/>
    </location>
</feature>
<evidence type="ECO:0000256" key="2">
    <source>
        <dbReference type="ARBA" id="ARBA00004305"/>
    </source>
</evidence>
<dbReference type="SUPFAM" id="SSF52518">
    <property type="entry name" value="Thiamin diphosphate-binding fold (THDP-binding)"/>
    <property type="match status" value="1"/>
</dbReference>
<evidence type="ECO:0000313" key="11">
    <source>
        <dbReference type="EMBL" id="KAI6655485.1"/>
    </source>
</evidence>
<evidence type="ECO:0000256" key="3">
    <source>
        <dbReference type="ARBA" id="ARBA00008646"/>
    </source>
</evidence>
<dbReference type="InterPro" id="IPR029061">
    <property type="entry name" value="THDP-binding"/>
</dbReference>
<evidence type="ECO:0000256" key="4">
    <source>
        <dbReference type="ARBA" id="ARBA00022723"/>
    </source>
</evidence>